<feature type="transmembrane region" description="Helical" evidence="1">
    <location>
        <begin position="245"/>
        <end position="266"/>
    </location>
</feature>
<feature type="transmembrane region" description="Helical" evidence="1">
    <location>
        <begin position="168"/>
        <end position="193"/>
    </location>
</feature>
<dbReference type="RefSeq" id="XP_007605127.1">
    <property type="nucleotide sequence ID" value="XM_007605065.1"/>
</dbReference>
<dbReference type="VEuPathDB" id="MicrosporidiaDB:VICG_01682"/>
<protein>
    <submittedName>
        <fullName evidence="2">Uncharacterized protein</fullName>
    </submittedName>
</protein>
<evidence type="ECO:0000313" key="3">
    <source>
        <dbReference type="Proteomes" id="UP000011082"/>
    </source>
</evidence>
<name>L2GKZ6_VITCO</name>
<keyword evidence="3" id="KW-1185">Reference proteome</keyword>
<feature type="transmembrane region" description="Helical" evidence="1">
    <location>
        <begin position="369"/>
        <end position="390"/>
    </location>
</feature>
<feature type="transmembrane region" description="Helical" evidence="1">
    <location>
        <begin position="136"/>
        <end position="156"/>
    </location>
</feature>
<dbReference type="HOGENOM" id="CLU_611397_0_0_1"/>
<dbReference type="OrthoDB" id="416217at2759"/>
<dbReference type="Proteomes" id="UP000011082">
    <property type="component" value="Unassembled WGS sequence"/>
</dbReference>
<evidence type="ECO:0000256" key="1">
    <source>
        <dbReference type="SAM" id="Phobius"/>
    </source>
</evidence>
<keyword evidence="1" id="KW-0812">Transmembrane</keyword>
<feature type="transmembrane region" description="Helical" evidence="1">
    <location>
        <begin position="336"/>
        <end position="357"/>
    </location>
</feature>
<proteinExistence type="predicted"/>
<dbReference type="EMBL" id="JH370146">
    <property type="protein sequence ID" value="ELA41309.1"/>
    <property type="molecule type" value="Genomic_DNA"/>
</dbReference>
<evidence type="ECO:0000313" key="2">
    <source>
        <dbReference type="EMBL" id="ELA41309.1"/>
    </source>
</evidence>
<feature type="transmembrane region" description="Helical" evidence="1">
    <location>
        <begin position="272"/>
        <end position="290"/>
    </location>
</feature>
<feature type="transmembrane region" description="Helical" evidence="1">
    <location>
        <begin position="205"/>
        <end position="224"/>
    </location>
</feature>
<sequence length="448" mass="51019">MLKFKFKCITVSIIYIALLGISNALSLGELKHQIDDGKDGVSFGGLKSWISDKLSPQPLQYDPLEKVTVRPWWDILGQYFPSLGEFFTKHDNSAIGFLNKEVRSMIESGHSDHLKYSRRYEIDNFPPFSFLLDFRMYPLIIGTFIIATLLLSLIFPRLRDTAKRCLPVFFSIFLIKYIAAAAILLGGGVDYYLIFSNIWFGNLAAHFYVSIADILLFLVLFLYLKSIKWYIKDSATKVIERFVIVYFRIFYMFTRYIFFVTMIYFFSSLLSGWVVVPLVSNIIPFISLLGNHGTVSGTLASIIFDIVEAFYGLFDFIQPFVNLIVTGTHYKIVPDLINYILTVIQSTGDILGISFFGGESGLFSFLSNFGWISSLASLGASLIIGMAYNIGRSVLFSFFSQKLQAATVKAAKFVIKMIRFRDLPNEYRIHRSRKSSDVKNTNNNNKEV</sequence>
<gene>
    <name evidence="2" type="ORF">VICG_01682</name>
</gene>
<keyword evidence="1" id="KW-0472">Membrane</keyword>
<keyword evidence="1" id="KW-1133">Transmembrane helix</keyword>
<accession>L2GKZ6</accession>
<feature type="transmembrane region" description="Helical" evidence="1">
    <location>
        <begin position="302"/>
        <end position="324"/>
    </location>
</feature>
<organism evidence="2 3">
    <name type="scientific">Vittaforma corneae (strain ATCC 50505)</name>
    <name type="common">Microsporidian parasite</name>
    <name type="synonym">Nosema corneum</name>
    <dbReference type="NCBI Taxonomy" id="993615"/>
    <lineage>
        <taxon>Eukaryota</taxon>
        <taxon>Fungi</taxon>
        <taxon>Fungi incertae sedis</taxon>
        <taxon>Microsporidia</taxon>
        <taxon>Nosematidae</taxon>
        <taxon>Vittaforma</taxon>
    </lineage>
</organism>
<dbReference type="InParanoid" id="L2GKZ6"/>
<reference evidence="3" key="1">
    <citation type="submission" date="2011-05" db="EMBL/GenBank/DDBJ databases">
        <title>The genome sequence of Vittaforma corneae strain ATCC 50505.</title>
        <authorList>
            <consortium name="The Broad Institute Genome Sequencing Platform"/>
            <person name="Cuomo C."/>
            <person name="Didier E."/>
            <person name="Bowers L."/>
            <person name="Young S.K."/>
            <person name="Zeng Q."/>
            <person name="Gargeya S."/>
            <person name="Fitzgerald M."/>
            <person name="Haas B."/>
            <person name="Abouelleil A."/>
            <person name="Alvarado L."/>
            <person name="Arachchi H.M."/>
            <person name="Berlin A."/>
            <person name="Chapman S.B."/>
            <person name="Gearin G."/>
            <person name="Goldberg J."/>
            <person name="Griggs A."/>
            <person name="Gujja S."/>
            <person name="Hansen M."/>
            <person name="Heiman D."/>
            <person name="Howarth C."/>
            <person name="Larimer J."/>
            <person name="Lui A."/>
            <person name="MacDonald P.J.P."/>
            <person name="McCowen C."/>
            <person name="Montmayeur A."/>
            <person name="Murphy C."/>
            <person name="Neiman D."/>
            <person name="Pearson M."/>
            <person name="Priest M."/>
            <person name="Roberts A."/>
            <person name="Saif S."/>
            <person name="Shea T."/>
            <person name="Sisk P."/>
            <person name="Stolte C."/>
            <person name="Sykes S."/>
            <person name="Wortman J."/>
            <person name="Nusbaum C."/>
            <person name="Birren B."/>
        </authorList>
    </citation>
    <scope>NUCLEOTIDE SEQUENCE [LARGE SCALE GENOMIC DNA]</scope>
    <source>
        <strain evidence="3">ATCC 50505</strain>
    </source>
</reference>
<dbReference type="GeneID" id="19882392"/>
<dbReference type="AlphaFoldDB" id="L2GKZ6"/>